<dbReference type="Proteomes" id="UP001595955">
    <property type="component" value="Unassembled WGS sequence"/>
</dbReference>
<evidence type="ECO:0000256" key="1">
    <source>
        <dbReference type="ARBA" id="ARBA00022679"/>
    </source>
</evidence>
<dbReference type="RefSeq" id="WP_222928716.1">
    <property type="nucleotide sequence ID" value="NZ_CP033325.1"/>
</dbReference>
<proteinExistence type="predicted"/>
<evidence type="ECO:0000313" key="4">
    <source>
        <dbReference type="Proteomes" id="UP001595955"/>
    </source>
</evidence>
<dbReference type="SUPFAM" id="SSF55729">
    <property type="entry name" value="Acyl-CoA N-acyltransferases (Nat)"/>
    <property type="match status" value="1"/>
</dbReference>
<organism evidence="3 4">
    <name type="scientific">Georgenia faecalis</name>
    <dbReference type="NCBI Taxonomy" id="2483799"/>
    <lineage>
        <taxon>Bacteria</taxon>
        <taxon>Bacillati</taxon>
        <taxon>Actinomycetota</taxon>
        <taxon>Actinomycetes</taxon>
        <taxon>Micrococcales</taxon>
        <taxon>Bogoriellaceae</taxon>
        <taxon>Georgenia</taxon>
    </lineage>
</organism>
<name>A0ABV9D840_9MICO</name>
<gene>
    <name evidence="3" type="ORF">ACFO3F_02945</name>
</gene>
<evidence type="ECO:0000313" key="3">
    <source>
        <dbReference type="EMBL" id="MFC4554194.1"/>
    </source>
</evidence>
<dbReference type="InterPro" id="IPR000182">
    <property type="entry name" value="GNAT_dom"/>
</dbReference>
<dbReference type="CDD" id="cd04301">
    <property type="entry name" value="NAT_SF"/>
    <property type="match status" value="1"/>
</dbReference>
<dbReference type="GO" id="GO:0016746">
    <property type="term" value="F:acyltransferase activity"/>
    <property type="evidence" value="ECO:0007669"/>
    <property type="project" value="UniProtKB-KW"/>
</dbReference>
<keyword evidence="1 3" id="KW-0808">Transferase</keyword>
<dbReference type="InterPro" id="IPR016181">
    <property type="entry name" value="Acyl_CoA_acyltransferase"/>
</dbReference>
<dbReference type="PROSITE" id="PS51186">
    <property type="entry name" value="GNAT"/>
    <property type="match status" value="1"/>
</dbReference>
<keyword evidence="3" id="KW-0012">Acyltransferase</keyword>
<reference evidence="4" key="1">
    <citation type="journal article" date="2019" name="Int. J. Syst. Evol. Microbiol.">
        <title>The Global Catalogue of Microorganisms (GCM) 10K type strain sequencing project: providing services to taxonomists for standard genome sequencing and annotation.</title>
        <authorList>
            <consortium name="The Broad Institute Genomics Platform"/>
            <consortium name="The Broad Institute Genome Sequencing Center for Infectious Disease"/>
            <person name="Wu L."/>
            <person name="Ma J."/>
        </authorList>
    </citation>
    <scope>NUCLEOTIDE SEQUENCE [LARGE SCALE GENOMIC DNA]</scope>
    <source>
        <strain evidence="4">JCM 3369</strain>
    </source>
</reference>
<keyword evidence="4" id="KW-1185">Reference proteome</keyword>
<dbReference type="PANTHER" id="PTHR13947:SF37">
    <property type="entry name" value="LD18367P"/>
    <property type="match status" value="1"/>
</dbReference>
<dbReference type="Gene3D" id="3.40.630.30">
    <property type="match status" value="1"/>
</dbReference>
<sequence length="173" mass="18062">MPALAVLPVRPEDADRLGALTVDAYLAAGILEEDDGYVPVLRDVAGRLDSTIVLAAYRGPRVVGGITLAAPGGPHAEIAQEGEIELRMLAVDPAHQGAGVAEALVRASAEAAAELGHDAVVLSTMEAMPAALRLYARLGFDRVADRDWTGDWDEAAVAAGTAPLMSVYRLPVR</sequence>
<evidence type="ECO:0000259" key="2">
    <source>
        <dbReference type="PROSITE" id="PS51186"/>
    </source>
</evidence>
<protein>
    <submittedName>
        <fullName evidence="3">GNAT family N-acetyltransferase</fullName>
        <ecNumber evidence="3">2.3.-.-</ecNumber>
    </submittedName>
</protein>
<dbReference type="PANTHER" id="PTHR13947">
    <property type="entry name" value="GNAT FAMILY N-ACETYLTRANSFERASE"/>
    <property type="match status" value="1"/>
</dbReference>
<dbReference type="Pfam" id="PF00583">
    <property type="entry name" value="Acetyltransf_1"/>
    <property type="match status" value="1"/>
</dbReference>
<dbReference type="EC" id="2.3.-.-" evidence="3"/>
<accession>A0ABV9D840</accession>
<feature type="domain" description="N-acetyltransferase" evidence="2">
    <location>
        <begin position="4"/>
        <end position="163"/>
    </location>
</feature>
<comment type="caution">
    <text evidence="3">The sequence shown here is derived from an EMBL/GenBank/DDBJ whole genome shotgun (WGS) entry which is preliminary data.</text>
</comment>
<dbReference type="EMBL" id="JBHSGF010000002">
    <property type="protein sequence ID" value="MFC4554194.1"/>
    <property type="molecule type" value="Genomic_DNA"/>
</dbReference>
<dbReference type="InterPro" id="IPR050769">
    <property type="entry name" value="NAT_camello-type"/>
</dbReference>